<protein>
    <submittedName>
        <fullName evidence="1">Uncharacterized protein</fullName>
    </submittedName>
</protein>
<dbReference type="OrthoDB" id="1862401at2759"/>
<evidence type="ECO:0000313" key="1">
    <source>
        <dbReference type="EMBL" id="EHK41860.1"/>
    </source>
</evidence>
<dbReference type="Gene3D" id="3.30.559.10">
    <property type="entry name" value="Chloramphenicol acetyltransferase-like domain"/>
    <property type="match status" value="1"/>
</dbReference>
<proteinExistence type="predicted"/>
<gene>
    <name evidence="1" type="ORF">TRIATDRAFT_312397</name>
</gene>
<dbReference type="eggNOG" id="ENOG502RG4D">
    <property type="taxonomic scope" value="Eukaryota"/>
</dbReference>
<dbReference type="EMBL" id="ABDG02000027">
    <property type="protein sequence ID" value="EHK41860.1"/>
    <property type="molecule type" value="Genomic_DNA"/>
</dbReference>
<comment type="caution">
    <text evidence="1">The sequence shown here is derived from an EMBL/GenBank/DDBJ whole genome shotgun (WGS) entry which is preliminary data.</text>
</comment>
<reference evidence="1 2" key="1">
    <citation type="journal article" date="2011" name="Genome Biol.">
        <title>Comparative genome sequence analysis underscores mycoparasitism as the ancestral life style of Trichoderma.</title>
        <authorList>
            <person name="Kubicek C.P."/>
            <person name="Herrera-Estrella A."/>
            <person name="Seidl-Seiboth V."/>
            <person name="Martinez D.A."/>
            <person name="Druzhinina I.S."/>
            <person name="Thon M."/>
            <person name="Zeilinger S."/>
            <person name="Casas-Flores S."/>
            <person name="Horwitz B.A."/>
            <person name="Mukherjee P.K."/>
            <person name="Mukherjee M."/>
            <person name="Kredics L."/>
            <person name="Alcaraz L.D."/>
            <person name="Aerts A."/>
            <person name="Antal Z."/>
            <person name="Atanasova L."/>
            <person name="Cervantes-Badillo M.G."/>
            <person name="Challacombe J."/>
            <person name="Chertkov O."/>
            <person name="McCluskey K."/>
            <person name="Coulpier F."/>
            <person name="Deshpande N."/>
            <person name="von Doehren H."/>
            <person name="Ebbole D.J."/>
            <person name="Esquivel-Naranjo E.U."/>
            <person name="Fekete E."/>
            <person name="Flipphi M."/>
            <person name="Glaser F."/>
            <person name="Gomez-Rodriguez E.Y."/>
            <person name="Gruber S."/>
            <person name="Han C."/>
            <person name="Henrissat B."/>
            <person name="Hermosa R."/>
            <person name="Hernandez-Onate M."/>
            <person name="Karaffa L."/>
            <person name="Kosti I."/>
            <person name="Le Crom S."/>
            <person name="Lindquist E."/>
            <person name="Lucas S."/>
            <person name="Luebeck M."/>
            <person name="Luebeck P.S."/>
            <person name="Margeot A."/>
            <person name="Metz B."/>
            <person name="Misra M."/>
            <person name="Nevalainen H."/>
            <person name="Omann M."/>
            <person name="Packer N."/>
            <person name="Perrone G."/>
            <person name="Uresti-Rivera E.E."/>
            <person name="Salamov A."/>
            <person name="Schmoll M."/>
            <person name="Seiboth B."/>
            <person name="Shapiro H."/>
            <person name="Sukno S."/>
            <person name="Tamayo-Ramos J.A."/>
            <person name="Tisch D."/>
            <person name="Wiest A."/>
            <person name="Wilkinson H.H."/>
            <person name="Zhang M."/>
            <person name="Coutinho P.M."/>
            <person name="Kenerley C.M."/>
            <person name="Monte E."/>
            <person name="Baker S.E."/>
            <person name="Grigoriev I.V."/>
        </authorList>
    </citation>
    <scope>NUCLEOTIDE SEQUENCE [LARGE SCALE GENOMIC DNA]</scope>
    <source>
        <strain evidence="2">ATCC 20476 / IMI 206040</strain>
    </source>
</reference>
<accession>G9P8Y8</accession>
<dbReference type="STRING" id="452589.G9P8Y8"/>
<organism evidence="1 2">
    <name type="scientific">Hypocrea atroviridis (strain ATCC 20476 / IMI 206040)</name>
    <name type="common">Trichoderma atroviride</name>
    <dbReference type="NCBI Taxonomy" id="452589"/>
    <lineage>
        <taxon>Eukaryota</taxon>
        <taxon>Fungi</taxon>
        <taxon>Dikarya</taxon>
        <taxon>Ascomycota</taxon>
        <taxon>Pezizomycotina</taxon>
        <taxon>Sordariomycetes</taxon>
        <taxon>Hypocreomycetidae</taxon>
        <taxon>Hypocreales</taxon>
        <taxon>Hypocreaceae</taxon>
        <taxon>Trichoderma</taxon>
    </lineage>
</organism>
<name>G9P8Y8_HYPAI</name>
<evidence type="ECO:0000313" key="2">
    <source>
        <dbReference type="Proteomes" id="UP000005426"/>
    </source>
</evidence>
<dbReference type="Proteomes" id="UP000005426">
    <property type="component" value="Unassembled WGS sequence"/>
</dbReference>
<dbReference type="AlphaFoldDB" id="G9P8Y8"/>
<dbReference type="InterPro" id="IPR023213">
    <property type="entry name" value="CAT-like_dom_sf"/>
</dbReference>
<sequence>MELEIYPADISTIIFEPNPIEAENVRRFKRVAVVIPLEGSAGELRQKRMLSIQEYLERTFSKAVALCPILGGSVTWRENDGRLTALVSMPSVPARQRGDLIDIEYTLSDELVLEDINENLGGIFFPADRIPEAGVPPVSLKIAFFENLLILGFSFYEVIFDNTLIELFLSSMVDPSWPFGSGHSTQYYSARLKLNCIMDSPDLFLFYQRSKESTALRTTSNQLVSRVIEFQLHAVLAFIRNLRKYHFHCGNNSLDAVKDNDVMAAILWAAITNARRLLGKVQPPDRVRMNISVPGGSMPPKRRCGSLFGNITMPTEATASVLGVADLATTAAPYRNSYYQKYISGCGYGIRWISQAAKEIRRAIDKVNEAYVLHVMDKKQTMGIEEDLAAYERRLDRSRTGTTFEDWTDFYRSGCKTTGIPFTDTRQFIRILPCADDLEEGKIILLSHFKASNTAHCQTRQLAWLCLETETMKLVREQLEAEGWIKKESMTDMTTPPE</sequence>
<dbReference type="HOGENOM" id="CLU_547522_0_0_1"/>
<dbReference type="OMA" id="CRLIEFK"/>
<keyword evidence="2" id="KW-1185">Reference proteome</keyword>